<evidence type="ECO:0000313" key="2">
    <source>
        <dbReference type="EMBL" id="ADP84470.1"/>
    </source>
</evidence>
<evidence type="ECO:0000256" key="1">
    <source>
        <dbReference type="SAM" id="Phobius"/>
    </source>
</evidence>
<accession>E3J8D6</accession>
<evidence type="ECO:0000313" key="3">
    <source>
        <dbReference type="Proteomes" id="UP000002484"/>
    </source>
</evidence>
<dbReference type="HOGENOM" id="CLU_3099127_0_0_11"/>
<keyword evidence="1" id="KW-0812">Transmembrane</keyword>
<name>E3J8D6_PSEI1</name>
<reference evidence="2 3" key="1">
    <citation type="submission" date="2010-10" db="EMBL/GenBank/DDBJ databases">
        <title>Complete sequence of Frankia sp. EuI1c.</title>
        <authorList>
            <consortium name="US DOE Joint Genome Institute"/>
            <person name="Lucas S."/>
            <person name="Copeland A."/>
            <person name="Lapidus A."/>
            <person name="Cheng J.-F."/>
            <person name="Bruce D."/>
            <person name="Goodwin L."/>
            <person name="Pitluck S."/>
            <person name="Chertkov O."/>
            <person name="Detter J.C."/>
            <person name="Han C."/>
            <person name="Tapia R."/>
            <person name="Land M."/>
            <person name="Hauser L."/>
            <person name="Jeffries C."/>
            <person name="Kyrpides N."/>
            <person name="Ivanova N."/>
            <person name="Mikhailova N."/>
            <person name="Beauchemin N."/>
            <person name="Sen A."/>
            <person name="Sur S.A."/>
            <person name="Gtari M."/>
            <person name="Wall L."/>
            <person name="Tisa L."/>
            <person name="Woyke T."/>
        </authorList>
    </citation>
    <scope>NUCLEOTIDE SEQUENCE [LARGE SCALE GENOMIC DNA]</scope>
    <source>
        <strain evidence="3">DSM 45817 / CECT 9037 / EuI1c</strain>
    </source>
</reference>
<dbReference type="Proteomes" id="UP000002484">
    <property type="component" value="Chromosome"/>
</dbReference>
<keyword evidence="1" id="KW-0472">Membrane</keyword>
<feature type="transmembrane region" description="Helical" evidence="1">
    <location>
        <begin position="6"/>
        <end position="38"/>
    </location>
</feature>
<organism evidence="2 3">
    <name type="scientific">Pseudofrankia inefficax (strain DSM 45817 / CECT 9037 / DDB 130130 / EuI1c)</name>
    <name type="common">Frankia inefficax</name>
    <dbReference type="NCBI Taxonomy" id="298654"/>
    <lineage>
        <taxon>Bacteria</taxon>
        <taxon>Bacillati</taxon>
        <taxon>Actinomycetota</taxon>
        <taxon>Actinomycetes</taxon>
        <taxon>Frankiales</taxon>
        <taxon>Frankiaceae</taxon>
        <taxon>Pseudofrankia</taxon>
    </lineage>
</organism>
<dbReference type="KEGG" id="fri:FraEuI1c_6491"/>
<proteinExistence type="predicted"/>
<dbReference type="InParanoid" id="E3J8D6"/>
<dbReference type="EMBL" id="CP002299">
    <property type="protein sequence ID" value="ADP84470.1"/>
    <property type="molecule type" value="Genomic_DNA"/>
</dbReference>
<gene>
    <name evidence="2" type="ordered locus">FraEuI1c_6491</name>
</gene>
<sequence>MLIDIVVAIIIVAIAAALGLTVHPVLWVIAIAAVLWLVGRRGISGRNRSRL</sequence>
<keyword evidence="1" id="KW-1133">Transmembrane helix</keyword>
<keyword evidence="3" id="KW-1185">Reference proteome</keyword>
<dbReference type="AlphaFoldDB" id="E3J8D6"/>
<protein>
    <submittedName>
        <fullName evidence="2">Uncharacterized protein</fullName>
    </submittedName>
</protein>